<dbReference type="Pfam" id="PF13432">
    <property type="entry name" value="TPR_16"/>
    <property type="match status" value="1"/>
</dbReference>
<keyword evidence="2" id="KW-0812">Transmembrane</keyword>
<dbReference type="AlphaFoldDB" id="A0A2H6LMV3"/>
<organism evidence="4 5">
    <name type="scientific">Nostoc cycadae WK-1</name>
    <dbReference type="NCBI Taxonomy" id="1861711"/>
    <lineage>
        <taxon>Bacteria</taxon>
        <taxon>Bacillati</taxon>
        <taxon>Cyanobacteriota</taxon>
        <taxon>Cyanophyceae</taxon>
        <taxon>Nostocales</taxon>
        <taxon>Nostocaceae</taxon>
        <taxon>Nostoc</taxon>
    </lineage>
</organism>
<dbReference type="PROSITE" id="PS50005">
    <property type="entry name" value="TPR"/>
    <property type="match status" value="1"/>
</dbReference>
<keyword evidence="1" id="KW-0802">TPR repeat</keyword>
<sequence length="887" mass="98291">MPIKTKTRDFWPHSRKISRFLSLLLYFVVSLLCVLGLPVLPVLPHNLSSTSLLTNATITNSPLKQGKILYDAGRFTEAVQVLQQAAQAYKQTGDKVKLAITLSNLSLAYQQLSEFTEAQQAISESLKLLEGRQNSQIFAQSLEIQGRLQLLMGKPEAALVSWQQTEKIYQQTHNDSGLVRSQINQAQAWRTQGFYRRAIQMLEVVNQQLQSQPDSLEKAVGLRSLGNALLISGSLPKSQEALKQSLAIAQSLESHHDMAASLFSLGNHARKQQQTPAALTYYQQAIKLSPSPLTKISAQLNYLSLLIESQQLTEAESLLPTIQSQLNQLSPSRTAIYSQINYAQSLIKLEMANRQKNSTPDSQLPNLPKIAQLLANTVKEAHSLGDRRAEANALLSLGNLYEQTKQWSEATNLTQQGLILAQATITPDIAYRLQWQLGRLLWQQKEFPGAIAAYDAAVDTIKSLRSDLATINQDIQFNFRDSVEPLYRQSVELLLQSQAGQPNAKILDQARKRIEALQLAEIDNFFQEACLEGKNVILDQVADQENPKTAIFSTAAIFYPIILPKQLQVIVKLPNQPLQLYSTNITQEEVEKAVSKLRKVLVNPTATNAVKMQSQTVYNWLLKPIESKLSAKKVDTLVFVLDGVLRNIPMASLYDGQKFLIEKYAIALSVSLQLQNPHPLVKQPLKALIAGLSQPPADFPNFAPLPAIKSEVKSISNAGVATTNLLDQQFTSKALEKEVNSFPFNVVHLATHGQFSSRAEETFILAADGPINVKQFDSLLRSRDETQAQAVELLVLSACQTAAGDKRAALGLAGTAIRAGARSTLASLWQIDDESTALFVGDFYQQLKKGNISKAQALRHAQLKILQHPNYRAPSFWSAYVLIGNWL</sequence>
<reference evidence="5" key="1">
    <citation type="journal article" date="2018" name="Genome Announc.">
        <title>Draft Genome Sequence of the Nitrogen-Fixing and Hormogonia-Inducing Cyanobacterium Nostoc cycadae Strain WK-1, Isolated from the Coralloid Roots of Cycas revoluta.</title>
        <authorList>
            <person name="Kanesaki Y."/>
            <person name="Hirose M."/>
            <person name="Hirose Y."/>
            <person name="Fujisawa T."/>
            <person name="Nakamura Y."/>
            <person name="Watanabe S."/>
            <person name="Matsunaga S."/>
            <person name="Uchida H."/>
            <person name="Murakami A."/>
        </authorList>
    </citation>
    <scope>NUCLEOTIDE SEQUENCE [LARGE SCALE GENOMIC DNA]</scope>
    <source>
        <strain evidence="5">WK-1</strain>
    </source>
</reference>
<feature type="transmembrane region" description="Helical" evidence="2">
    <location>
        <begin position="20"/>
        <end position="43"/>
    </location>
</feature>
<dbReference type="PANTHER" id="PTHR10098:SF112">
    <property type="entry name" value="SLR0380 PROTEIN"/>
    <property type="match status" value="1"/>
</dbReference>
<feature type="repeat" description="TPR" evidence="1">
    <location>
        <begin position="259"/>
        <end position="292"/>
    </location>
</feature>
<proteinExistence type="predicted"/>
<keyword evidence="5" id="KW-1185">Reference proteome</keyword>
<dbReference type="InterPro" id="IPR019734">
    <property type="entry name" value="TPR_rpt"/>
</dbReference>
<dbReference type="Pfam" id="PF13424">
    <property type="entry name" value="TPR_12"/>
    <property type="match status" value="2"/>
</dbReference>
<evidence type="ECO:0000259" key="3">
    <source>
        <dbReference type="Pfam" id="PF12770"/>
    </source>
</evidence>
<dbReference type="Gene3D" id="1.25.40.10">
    <property type="entry name" value="Tetratricopeptide repeat domain"/>
    <property type="match status" value="3"/>
</dbReference>
<keyword evidence="2" id="KW-0472">Membrane</keyword>
<dbReference type="Pfam" id="PF12770">
    <property type="entry name" value="CHAT"/>
    <property type="match status" value="1"/>
</dbReference>
<evidence type="ECO:0000256" key="1">
    <source>
        <dbReference type="PROSITE-ProRule" id="PRU00339"/>
    </source>
</evidence>
<keyword evidence="2" id="KW-1133">Transmembrane helix</keyword>
<feature type="domain" description="CHAT" evidence="3">
    <location>
        <begin position="614"/>
        <end position="885"/>
    </location>
</feature>
<dbReference type="SMART" id="SM00028">
    <property type="entry name" value="TPR"/>
    <property type="match status" value="7"/>
</dbReference>
<name>A0A2H6LMV3_9NOSO</name>
<dbReference type="RefSeq" id="WP_103126235.1">
    <property type="nucleotide sequence ID" value="NZ_DF978437.1"/>
</dbReference>
<evidence type="ECO:0000313" key="4">
    <source>
        <dbReference type="EMBL" id="GBE94542.1"/>
    </source>
</evidence>
<evidence type="ECO:0000256" key="2">
    <source>
        <dbReference type="SAM" id="Phobius"/>
    </source>
</evidence>
<comment type="caution">
    <text evidence="4">The sequence shown here is derived from an EMBL/GenBank/DDBJ whole genome shotgun (WGS) entry which is preliminary data.</text>
</comment>
<dbReference type="InterPro" id="IPR011990">
    <property type="entry name" value="TPR-like_helical_dom_sf"/>
</dbReference>
<dbReference type="PANTHER" id="PTHR10098">
    <property type="entry name" value="RAPSYN-RELATED"/>
    <property type="match status" value="1"/>
</dbReference>
<gene>
    <name evidence="4" type="ORF">NCWK1_4319</name>
</gene>
<dbReference type="SUPFAM" id="SSF48452">
    <property type="entry name" value="TPR-like"/>
    <property type="match status" value="3"/>
</dbReference>
<dbReference type="EMBL" id="BDGE01000079">
    <property type="protein sequence ID" value="GBE94542.1"/>
    <property type="molecule type" value="Genomic_DNA"/>
</dbReference>
<protein>
    <submittedName>
        <fullName evidence="4">Tetratricopeptide repeat protein</fullName>
    </submittedName>
</protein>
<evidence type="ECO:0000313" key="5">
    <source>
        <dbReference type="Proteomes" id="UP000236527"/>
    </source>
</evidence>
<dbReference type="InterPro" id="IPR024983">
    <property type="entry name" value="CHAT_dom"/>
</dbReference>
<dbReference type="Proteomes" id="UP000236527">
    <property type="component" value="Unassembled WGS sequence"/>
</dbReference>
<accession>A0A2H6LMV3</accession>